<evidence type="ECO:0000256" key="2">
    <source>
        <dbReference type="ARBA" id="ARBA00022448"/>
    </source>
</evidence>
<dbReference type="AlphaFoldDB" id="A0A382PD86"/>
<reference evidence="11" key="1">
    <citation type="submission" date="2018-05" db="EMBL/GenBank/DDBJ databases">
        <authorList>
            <person name="Lanie J.A."/>
            <person name="Ng W.-L."/>
            <person name="Kazmierczak K.M."/>
            <person name="Andrzejewski T.M."/>
            <person name="Davidsen T.M."/>
            <person name="Wayne K.J."/>
            <person name="Tettelin H."/>
            <person name="Glass J.I."/>
            <person name="Rusch D."/>
            <person name="Podicherti R."/>
            <person name="Tsui H.-C.T."/>
            <person name="Winkler M.E."/>
        </authorList>
    </citation>
    <scope>NUCLEOTIDE SEQUENCE</scope>
</reference>
<dbReference type="GO" id="GO:0006826">
    <property type="term" value="P:iron ion transport"/>
    <property type="evidence" value="ECO:0007669"/>
    <property type="project" value="UniProtKB-KW"/>
</dbReference>
<evidence type="ECO:0000256" key="8">
    <source>
        <dbReference type="ARBA" id="ARBA00023136"/>
    </source>
</evidence>
<dbReference type="PANTHER" id="PTHR32552:SF81">
    <property type="entry name" value="TONB-DEPENDENT OUTER MEMBRANE RECEPTOR"/>
    <property type="match status" value="1"/>
</dbReference>
<dbReference type="EMBL" id="UINC01106197">
    <property type="protein sequence ID" value="SVC70688.1"/>
    <property type="molecule type" value="Genomic_DNA"/>
</dbReference>
<sequence length="259" mass="28449">MKRTIKVFVLFSFFLFPYSVFSEDDSVMEVEEILVTARKREESLLDIPESITAISGEDIDRQNIKTLDDIGFLIPNLNLSMRADGFPNVSIRGLGSFGNTQGVGFYIDDVQLFSDASSRFGDLERIEVLKGPQGVLFGGSNIGGAVKYVSKRPVSGENTGRVKVLGGDQGVIDVEVSTNLSLGDDWAMRLFGFTREDDGILVNPRTPRVNGGRSSADPDAGAYDEEGLRFSLAGPIGENASLYFTYRRNEYDGPVNMWT</sequence>
<evidence type="ECO:0000256" key="7">
    <source>
        <dbReference type="ARBA" id="ARBA00023077"/>
    </source>
</evidence>
<dbReference type="Pfam" id="PF07715">
    <property type="entry name" value="Plug"/>
    <property type="match status" value="1"/>
</dbReference>
<keyword evidence="8" id="KW-0472">Membrane</keyword>
<keyword evidence="9" id="KW-0998">Cell outer membrane</keyword>
<dbReference type="InterPro" id="IPR039426">
    <property type="entry name" value="TonB-dep_rcpt-like"/>
</dbReference>
<evidence type="ECO:0000256" key="1">
    <source>
        <dbReference type="ARBA" id="ARBA00004571"/>
    </source>
</evidence>
<evidence type="ECO:0000256" key="3">
    <source>
        <dbReference type="ARBA" id="ARBA00022496"/>
    </source>
</evidence>
<feature type="domain" description="TonB-dependent receptor plug" evidence="10">
    <location>
        <begin position="44"/>
        <end position="145"/>
    </location>
</feature>
<dbReference type="PANTHER" id="PTHR32552">
    <property type="entry name" value="FERRICHROME IRON RECEPTOR-RELATED"/>
    <property type="match status" value="1"/>
</dbReference>
<proteinExistence type="predicted"/>
<dbReference type="InterPro" id="IPR036942">
    <property type="entry name" value="Beta-barrel_TonB_sf"/>
</dbReference>
<evidence type="ECO:0000256" key="4">
    <source>
        <dbReference type="ARBA" id="ARBA00022692"/>
    </source>
</evidence>
<dbReference type="PROSITE" id="PS52016">
    <property type="entry name" value="TONB_DEPENDENT_REC_3"/>
    <property type="match status" value="1"/>
</dbReference>
<evidence type="ECO:0000256" key="9">
    <source>
        <dbReference type="ARBA" id="ARBA00023237"/>
    </source>
</evidence>
<evidence type="ECO:0000259" key="10">
    <source>
        <dbReference type="Pfam" id="PF07715"/>
    </source>
</evidence>
<protein>
    <recommendedName>
        <fullName evidence="10">TonB-dependent receptor plug domain-containing protein</fullName>
    </recommendedName>
</protein>
<keyword evidence="3" id="KW-0410">Iron transport</keyword>
<name>A0A382PD86_9ZZZZ</name>
<keyword evidence="6" id="KW-0406">Ion transport</keyword>
<keyword evidence="4" id="KW-0812">Transmembrane</keyword>
<keyword evidence="7" id="KW-0798">TonB box</keyword>
<keyword evidence="2" id="KW-0813">Transport</keyword>
<dbReference type="GO" id="GO:0009279">
    <property type="term" value="C:cell outer membrane"/>
    <property type="evidence" value="ECO:0007669"/>
    <property type="project" value="UniProtKB-SubCell"/>
</dbReference>
<accession>A0A382PD86</accession>
<evidence type="ECO:0000256" key="5">
    <source>
        <dbReference type="ARBA" id="ARBA00023004"/>
    </source>
</evidence>
<feature type="non-terminal residue" evidence="11">
    <location>
        <position position="259"/>
    </location>
</feature>
<gene>
    <name evidence="11" type="ORF">METZ01_LOCUS323542</name>
</gene>
<keyword evidence="5" id="KW-0408">Iron</keyword>
<dbReference type="SUPFAM" id="SSF56935">
    <property type="entry name" value="Porins"/>
    <property type="match status" value="1"/>
</dbReference>
<evidence type="ECO:0000256" key="6">
    <source>
        <dbReference type="ARBA" id="ARBA00023065"/>
    </source>
</evidence>
<dbReference type="Gene3D" id="2.40.170.20">
    <property type="entry name" value="TonB-dependent receptor, beta-barrel domain"/>
    <property type="match status" value="1"/>
</dbReference>
<comment type="subcellular location">
    <subcellularLocation>
        <location evidence="1">Cell outer membrane</location>
        <topology evidence="1">Multi-pass membrane protein</topology>
    </subcellularLocation>
</comment>
<organism evidence="11">
    <name type="scientific">marine metagenome</name>
    <dbReference type="NCBI Taxonomy" id="408172"/>
    <lineage>
        <taxon>unclassified sequences</taxon>
        <taxon>metagenomes</taxon>
        <taxon>ecological metagenomes</taxon>
    </lineage>
</organism>
<dbReference type="InterPro" id="IPR012910">
    <property type="entry name" value="Plug_dom"/>
</dbReference>
<evidence type="ECO:0000313" key="11">
    <source>
        <dbReference type="EMBL" id="SVC70688.1"/>
    </source>
</evidence>